<keyword evidence="14" id="KW-1185">Reference proteome</keyword>
<dbReference type="EC" id="1.4.3.-" evidence="9"/>
<accession>A0A5N5X8W6</accession>
<evidence type="ECO:0000256" key="4">
    <source>
        <dbReference type="ARBA" id="ARBA00022772"/>
    </source>
</evidence>
<dbReference type="GO" id="GO:0048038">
    <property type="term" value="F:quinone binding"/>
    <property type="evidence" value="ECO:0007669"/>
    <property type="project" value="InterPro"/>
</dbReference>
<comment type="cofactor">
    <cofactor evidence="9">
        <name>Cu cation</name>
        <dbReference type="ChEBI" id="CHEBI:23378"/>
    </cofactor>
    <text evidence="9">Contains 1 topaquinone per subunit.</text>
</comment>
<feature type="active site" description="Proton acceptor" evidence="7">
    <location>
        <position position="204"/>
    </location>
</feature>
<dbReference type="InterPro" id="IPR015802">
    <property type="entry name" value="Cu_amine_oxidase_N3"/>
</dbReference>
<evidence type="ECO:0000256" key="5">
    <source>
        <dbReference type="ARBA" id="ARBA00023002"/>
    </source>
</evidence>
<feature type="domain" description="Copper amine oxidase N3-terminal" evidence="12">
    <location>
        <begin position="34"/>
        <end position="131"/>
    </location>
</feature>
<feature type="compositionally biased region" description="Low complexity" evidence="10">
    <location>
        <begin position="454"/>
        <end position="471"/>
    </location>
</feature>
<sequence>MSLHSLDPTTPQEIQQATDLFVHDAELPRDFHGPVDRAEMNDAVQAVMADPRAKEEIKRLKIDNTTVALDPWDYGVHGKETQTRRTQVGDIVLAFLYMRNPENNDPDSNHYCFPLGFMVIFNLSEIKVEKIIRLPLGFGIRPEGASFTVKGHLIEWEKRRFRMALHDVPFDGKSAFYRLSLSLSEMFVPYGDPRNPIYRKGAFDLGNVGAGVTANNLQLGCDCLGMIKYLDGCVVAQNVSPAPRPNVIHIHEIDNGIQWKHPNDRTGKSVVVRKHQLVLQTYIAVANYEYIFMWYFDHSDEVMAPYHQHLFNLHIDPAVGGHRNSFAFTDSASMPYVTEQTILDLAGPVEDEIAKGRAFQNLERERRNPVSLTPIGYKLAPGRSQSREMVRNIVFWHTFGFTHNLRVEDFAVVPAKIAQVWLVPYNFYLYNLTNDVPPSNQEFNRSTEYKAPEGSQSPGSSGCSGSCRSHL</sequence>
<evidence type="ECO:0000256" key="7">
    <source>
        <dbReference type="PIRSR" id="PIRSR600269-50"/>
    </source>
</evidence>
<keyword evidence="5 9" id="KW-0560">Oxidoreductase</keyword>
<dbReference type="Proteomes" id="UP000326565">
    <property type="component" value="Unassembled WGS sequence"/>
</dbReference>
<dbReference type="GO" id="GO:0005507">
    <property type="term" value="F:copper ion binding"/>
    <property type="evidence" value="ECO:0007669"/>
    <property type="project" value="InterPro"/>
</dbReference>
<dbReference type="Gene3D" id="2.70.98.20">
    <property type="entry name" value="Copper amine oxidase, catalytic domain"/>
    <property type="match status" value="3"/>
</dbReference>
<dbReference type="EMBL" id="ML732180">
    <property type="protein sequence ID" value="KAB8076505.1"/>
    <property type="molecule type" value="Genomic_DNA"/>
</dbReference>
<proteinExistence type="inferred from homology"/>
<dbReference type="PANTHER" id="PTHR10638:SF91">
    <property type="entry name" value="AMINE OXIDASE"/>
    <property type="match status" value="1"/>
</dbReference>
<dbReference type="SUPFAM" id="SSF49998">
    <property type="entry name" value="Amine oxidase catalytic domain"/>
    <property type="match status" value="1"/>
</dbReference>
<reference evidence="13 14" key="1">
    <citation type="submission" date="2019-04" db="EMBL/GenBank/DDBJ databases">
        <title>Friends and foes A comparative genomics study of 23 Aspergillus species from section Flavi.</title>
        <authorList>
            <consortium name="DOE Joint Genome Institute"/>
            <person name="Kjaerbolling I."/>
            <person name="Vesth T."/>
            <person name="Frisvad J.C."/>
            <person name="Nybo J.L."/>
            <person name="Theobald S."/>
            <person name="Kildgaard S."/>
            <person name="Isbrandt T."/>
            <person name="Kuo A."/>
            <person name="Sato A."/>
            <person name="Lyhne E.K."/>
            <person name="Kogle M.E."/>
            <person name="Wiebenga A."/>
            <person name="Kun R.S."/>
            <person name="Lubbers R.J."/>
            <person name="Makela M.R."/>
            <person name="Barry K."/>
            <person name="Chovatia M."/>
            <person name="Clum A."/>
            <person name="Daum C."/>
            <person name="Haridas S."/>
            <person name="He G."/>
            <person name="LaButti K."/>
            <person name="Lipzen A."/>
            <person name="Mondo S."/>
            <person name="Riley R."/>
            <person name="Salamov A."/>
            <person name="Simmons B.A."/>
            <person name="Magnuson J.K."/>
            <person name="Henrissat B."/>
            <person name="Mortensen U.H."/>
            <person name="Larsen T.O."/>
            <person name="Devries R.P."/>
            <person name="Grigoriev I.V."/>
            <person name="Machida M."/>
            <person name="Baker S.E."/>
            <person name="Andersen M.R."/>
        </authorList>
    </citation>
    <scope>NUCLEOTIDE SEQUENCE [LARGE SCALE GENOMIC DNA]</scope>
    <source>
        <strain evidence="13 14">CBS 151.66</strain>
    </source>
</reference>
<gene>
    <name evidence="13" type="ORF">BDV29DRAFT_189431</name>
</gene>
<name>A0A5N5X8W6_9EURO</name>
<evidence type="ECO:0000313" key="14">
    <source>
        <dbReference type="Proteomes" id="UP000326565"/>
    </source>
</evidence>
<evidence type="ECO:0000256" key="1">
    <source>
        <dbReference type="ARBA" id="ARBA00001935"/>
    </source>
</evidence>
<feature type="modified residue" description="2',4',5'-topaquinone" evidence="8">
    <location>
        <position position="288"/>
    </location>
</feature>
<dbReference type="InterPro" id="IPR016182">
    <property type="entry name" value="Cu_amine_oxidase_N-reg"/>
</dbReference>
<dbReference type="AlphaFoldDB" id="A0A5N5X8W6"/>
<feature type="domain" description="Copper amine oxidase catalytic" evidence="11">
    <location>
        <begin position="391"/>
        <end position="431"/>
    </location>
</feature>
<evidence type="ECO:0000259" key="11">
    <source>
        <dbReference type="Pfam" id="PF01179"/>
    </source>
</evidence>
<evidence type="ECO:0000313" key="13">
    <source>
        <dbReference type="EMBL" id="KAB8076505.1"/>
    </source>
</evidence>
<dbReference type="InterPro" id="IPR000269">
    <property type="entry name" value="Cu_amine_oxidase"/>
</dbReference>
<dbReference type="SUPFAM" id="SSF54416">
    <property type="entry name" value="Amine oxidase N-terminal region"/>
    <property type="match status" value="1"/>
</dbReference>
<feature type="active site" description="Schiff-base intermediate with substrate; via topaquinone" evidence="7">
    <location>
        <position position="288"/>
    </location>
</feature>
<dbReference type="InterPro" id="IPR015798">
    <property type="entry name" value="Cu_amine_oxidase_C"/>
</dbReference>
<feature type="region of interest" description="Disordered" evidence="10">
    <location>
        <begin position="441"/>
        <end position="471"/>
    </location>
</feature>
<evidence type="ECO:0000259" key="12">
    <source>
        <dbReference type="Pfam" id="PF02728"/>
    </source>
</evidence>
<dbReference type="Pfam" id="PF02728">
    <property type="entry name" value="Cu_amine_oxidN3"/>
    <property type="match status" value="1"/>
</dbReference>
<dbReference type="GO" id="GO:0009308">
    <property type="term" value="P:amine metabolic process"/>
    <property type="evidence" value="ECO:0007669"/>
    <property type="project" value="UniProtKB-UniRule"/>
</dbReference>
<organism evidence="13 14">
    <name type="scientific">Aspergillus leporis</name>
    <dbReference type="NCBI Taxonomy" id="41062"/>
    <lineage>
        <taxon>Eukaryota</taxon>
        <taxon>Fungi</taxon>
        <taxon>Dikarya</taxon>
        <taxon>Ascomycota</taxon>
        <taxon>Pezizomycotina</taxon>
        <taxon>Eurotiomycetes</taxon>
        <taxon>Eurotiomycetidae</taxon>
        <taxon>Eurotiales</taxon>
        <taxon>Aspergillaceae</taxon>
        <taxon>Aspergillus</taxon>
        <taxon>Aspergillus subgen. Circumdati</taxon>
    </lineage>
</organism>
<keyword evidence="6 9" id="KW-0186">Copper</keyword>
<feature type="domain" description="Copper amine oxidase catalytic" evidence="11">
    <location>
        <begin position="300"/>
        <end position="384"/>
    </location>
</feature>
<comment type="PTM">
    <text evidence="8 9">Topaquinone (TPQ) is generated by copper-dependent autoxidation of a specific tyrosyl residue.</text>
</comment>
<evidence type="ECO:0000256" key="9">
    <source>
        <dbReference type="RuleBase" id="RU000672"/>
    </source>
</evidence>
<dbReference type="OrthoDB" id="5379943at2759"/>
<evidence type="ECO:0000256" key="2">
    <source>
        <dbReference type="ARBA" id="ARBA00007983"/>
    </source>
</evidence>
<keyword evidence="3 9" id="KW-0479">Metal-binding</keyword>
<dbReference type="GO" id="GO:0008131">
    <property type="term" value="F:primary methylamine oxidase activity"/>
    <property type="evidence" value="ECO:0007669"/>
    <property type="project" value="InterPro"/>
</dbReference>
<keyword evidence="4 7" id="KW-0801">TPQ</keyword>
<dbReference type="PANTHER" id="PTHR10638">
    <property type="entry name" value="COPPER AMINE OXIDASE"/>
    <property type="match status" value="1"/>
</dbReference>
<evidence type="ECO:0000256" key="8">
    <source>
        <dbReference type="PIRSR" id="PIRSR600269-51"/>
    </source>
</evidence>
<comment type="similarity">
    <text evidence="2 9">Belongs to the copper/topaquinone oxidase family.</text>
</comment>
<feature type="domain" description="Copper amine oxidase catalytic" evidence="11">
    <location>
        <begin position="141"/>
        <end position="299"/>
    </location>
</feature>
<evidence type="ECO:0000256" key="3">
    <source>
        <dbReference type="ARBA" id="ARBA00022723"/>
    </source>
</evidence>
<dbReference type="Gene3D" id="3.10.450.40">
    <property type="match status" value="1"/>
</dbReference>
<dbReference type="InterPro" id="IPR036460">
    <property type="entry name" value="Cu_amine_oxidase_C_sf"/>
</dbReference>
<evidence type="ECO:0000256" key="10">
    <source>
        <dbReference type="SAM" id="MobiDB-lite"/>
    </source>
</evidence>
<comment type="cofactor">
    <cofactor evidence="1">
        <name>Cu cation</name>
        <dbReference type="ChEBI" id="CHEBI:23378"/>
    </cofactor>
</comment>
<evidence type="ECO:0000256" key="6">
    <source>
        <dbReference type="ARBA" id="ARBA00023008"/>
    </source>
</evidence>
<dbReference type="Pfam" id="PF01179">
    <property type="entry name" value="Cu_amine_oxid"/>
    <property type="match status" value="3"/>
</dbReference>
<protein>
    <recommendedName>
        <fullName evidence="9">Amine oxidase</fullName>
        <ecNumber evidence="9">1.4.3.-</ecNumber>
    </recommendedName>
</protein>